<evidence type="ECO:0000256" key="1">
    <source>
        <dbReference type="SAM" id="MobiDB-lite"/>
    </source>
</evidence>
<sequence>MPRKGRRKAESLEIVTRDCAGIDIGKDTHYVAVDPERCEEPVRSFDAFTPDLEEMAAWLSSCGVEKVAMESTSVYWMPVFEVLDRAGFEVMLVPPRMTKQISGRKSDVLDCQWIRQLLSYGLLRGAFRPGDAVCPLRSYVRQAKRLTDDRSRSVLHMQKALTEMNVRLDSVITDITGVTGQRILRAIIDGERDPRRLAALRDGRIKASHDRIAAALQGTWREEHVFALTQAMQRFDFLTEQIATCETQIAMQIDSLTPPHDGPDDDQLPGSPGPSRSGTGLPKAPRSNHAKRTAKERATAEALHRMMGVDLTVIPAIGVNTALTIAAEIGPDFSAFPSAQHFSSWLGLAPGTRISGGKSLPGRAPKAINKVAQSLRMAAMSARRSQAFIGARHRGRLARKDAPVAITATARELACLIYTLVTRAEEYVERGIETYERRRVDRSVSNLGRRAKQLGYQLVRMPEDTDGTIGAESIA</sequence>
<evidence type="ECO:0000313" key="4">
    <source>
        <dbReference type="EMBL" id="MXY35025.1"/>
    </source>
</evidence>
<feature type="compositionally biased region" description="Low complexity" evidence="1">
    <location>
        <begin position="269"/>
        <end position="278"/>
    </location>
</feature>
<dbReference type="GO" id="GO:0006313">
    <property type="term" value="P:DNA transposition"/>
    <property type="evidence" value="ECO:0007669"/>
    <property type="project" value="InterPro"/>
</dbReference>
<reference evidence="4" key="1">
    <citation type="submission" date="2019-09" db="EMBL/GenBank/DDBJ databases">
        <title>Characterisation of the sponge microbiome using genome-centric metagenomics.</title>
        <authorList>
            <person name="Engelberts J.P."/>
            <person name="Robbins S.J."/>
            <person name="De Goeij J.M."/>
            <person name="Aranda M."/>
            <person name="Bell S.C."/>
            <person name="Webster N.S."/>
        </authorList>
    </citation>
    <scope>NUCLEOTIDE SEQUENCE</scope>
    <source>
        <strain evidence="4">SB0664_bin_43</strain>
    </source>
</reference>
<evidence type="ECO:0000259" key="2">
    <source>
        <dbReference type="Pfam" id="PF01548"/>
    </source>
</evidence>
<dbReference type="PANTHER" id="PTHR33055:SF13">
    <property type="entry name" value="TRANSPOSASE"/>
    <property type="match status" value="1"/>
</dbReference>
<protein>
    <submittedName>
        <fullName evidence="4">IS110 family transposase</fullName>
    </submittedName>
</protein>
<dbReference type="InterPro" id="IPR003346">
    <property type="entry name" value="Transposase_20"/>
</dbReference>
<comment type="caution">
    <text evidence="4">The sequence shown here is derived from an EMBL/GenBank/DDBJ whole genome shotgun (WGS) entry which is preliminary data.</text>
</comment>
<gene>
    <name evidence="4" type="ORF">F4Y60_13270</name>
</gene>
<feature type="domain" description="Transposase IS110-like N-terminal" evidence="2">
    <location>
        <begin position="20"/>
        <end position="164"/>
    </location>
</feature>
<dbReference type="EMBL" id="VXRY01000546">
    <property type="protein sequence ID" value="MXY35025.1"/>
    <property type="molecule type" value="Genomic_DNA"/>
</dbReference>
<dbReference type="AlphaFoldDB" id="A0A6B0Y4C2"/>
<organism evidence="4">
    <name type="scientific">Boseongicola sp. SB0664_bin_43</name>
    <dbReference type="NCBI Taxonomy" id="2604844"/>
    <lineage>
        <taxon>Bacteria</taxon>
        <taxon>Pseudomonadati</taxon>
        <taxon>Pseudomonadota</taxon>
        <taxon>Alphaproteobacteria</taxon>
        <taxon>Rhodobacterales</taxon>
        <taxon>Paracoccaceae</taxon>
        <taxon>Boseongicola</taxon>
    </lineage>
</organism>
<proteinExistence type="predicted"/>
<dbReference type="NCBIfam" id="NF033542">
    <property type="entry name" value="transpos_IS110"/>
    <property type="match status" value="1"/>
</dbReference>
<name>A0A6B0Y4C2_9RHOB</name>
<dbReference type="GO" id="GO:0004803">
    <property type="term" value="F:transposase activity"/>
    <property type="evidence" value="ECO:0007669"/>
    <property type="project" value="InterPro"/>
</dbReference>
<accession>A0A6B0Y4C2</accession>
<dbReference type="Pfam" id="PF02371">
    <property type="entry name" value="Transposase_20"/>
    <property type="match status" value="1"/>
</dbReference>
<evidence type="ECO:0000259" key="3">
    <source>
        <dbReference type="Pfam" id="PF02371"/>
    </source>
</evidence>
<dbReference type="InterPro" id="IPR047650">
    <property type="entry name" value="Transpos_IS110"/>
</dbReference>
<dbReference type="InterPro" id="IPR002525">
    <property type="entry name" value="Transp_IS110-like_N"/>
</dbReference>
<feature type="domain" description="Transposase IS116/IS110/IS902 C-terminal" evidence="3">
    <location>
        <begin position="311"/>
        <end position="386"/>
    </location>
</feature>
<dbReference type="Pfam" id="PF01548">
    <property type="entry name" value="DEDD_Tnp_IS110"/>
    <property type="match status" value="1"/>
</dbReference>
<dbReference type="PANTHER" id="PTHR33055">
    <property type="entry name" value="TRANSPOSASE FOR INSERTION SEQUENCE ELEMENT IS1111A"/>
    <property type="match status" value="1"/>
</dbReference>
<feature type="region of interest" description="Disordered" evidence="1">
    <location>
        <begin position="254"/>
        <end position="299"/>
    </location>
</feature>
<dbReference type="GO" id="GO:0003677">
    <property type="term" value="F:DNA binding"/>
    <property type="evidence" value="ECO:0007669"/>
    <property type="project" value="InterPro"/>
</dbReference>